<keyword evidence="1" id="KW-0732">Signal</keyword>
<dbReference type="EMBL" id="GEGO01001495">
    <property type="protein sequence ID" value="JAR93909.1"/>
    <property type="molecule type" value="Transcribed_RNA"/>
</dbReference>
<organism evidence="2">
    <name type="scientific">Ixodes ricinus</name>
    <name type="common">Common tick</name>
    <name type="synonym">Acarus ricinus</name>
    <dbReference type="NCBI Taxonomy" id="34613"/>
    <lineage>
        <taxon>Eukaryota</taxon>
        <taxon>Metazoa</taxon>
        <taxon>Ecdysozoa</taxon>
        <taxon>Arthropoda</taxon>
        <taxon>Chelicerata</taxon>
        <taxon>Arachnida</taxon>
        <taxon>Acari</taxon>
        <taxon>Parasitiformes</taxon>
        <taxon>Ixodida</taxon>
        <taxon>Ixodoidea</taxon>
        <taxon>Ixodidae</taxon>
        <taxon>Ixodinae</taxon>
        <taxon>Ixodes</taxon>
    </lineage>
</organism>
<proteinExistence type="predicted"/>
<accession>A0A147BT12</accession>
<reference evidence="2" key="1">
    <citation type="journal article" date="2018" name="PLoS Negl. Trop. Dis.">
        <title>Sialome diversity of ticks revealed by RNAseq of single tick salivary glands.</title>
        <authorList>
            <person name="Perner J."/>
            <person name="Kropackova S."/>
            <person name="Kopacek P."/>
            <person name="Ribeiro J.M."/>
        </authorList>
    </citation>
    <scope>NUCLEOTIDE SEQUENCE</scope>
    <source>
        <strain evidence="2">Siblings of single egg batch collected in Ceske Budejovice</strain>
        <tissue evidence="2">Salivary glands</tissue>
    </source>
</reference>
<dbReference type="AlphaFoldDB" id="A0A147BT12"/>
<evidence type="ECO:0008006" key="3">
    <source>
        <dbReference type="Google" id="ProtNLM"/>
    </source>
</evidence>
<feature type="signal peptide" evidence="1">
    <location>
        <begin position="1"/>
        <end position="18"/>
    </location>
</feature>
<protein>
    <recommendedName>
        <fullName evidence="3">Secreted protein</fullName>
    </recommendedName>
</protein>
<feature type="chain" id="PRO_5007543020" description="Secreted protein" evidence="1">
    <location>
        <begin position="19"/>
        <end position="74"/>
    </location>
</feature>
<evidence type="ECO:0000313" key="2">
    <source>
        <dbReference type="EMBL" id="JAR93909.1"/>
    </source>
</evidence>
<sequence length="74" mass="7985">MASMSWLLMCISSMRVLASSISVLFFLATAWSLVSQARLTISSLAMRLLPTSSRSRSLSSCSACSSVSCSVSWR</sequence>
<evidence type="ECO:0000256" key="1">
    <source>
        <dbReference type="SAM" id="SignalP"/>
    </source>
</evidence>
<name>A0A147BT12_IXORI</name>